<protein>
    <submittedName>
        <fullName evidence="1">Uncharacterized protein</fullName>
    </submittedName>
</protein>
<reference evidence="1 2" key="1">
    <citation type="journal article" date="2020" name="ISME J.">
        <title>Comparative genomics reveals insights into cyanobacterial evolution and habitat adaptation.</title>
        <authorList>
            <person name="Chen M.Y."/>
            <person name="Teng W.K."/>
            <person name="Zhao L."/>
            <person name="Hu C.X."/>
            <person name="Zhou Y.K."/>
            <person name="Han B.P."/>
            <person name="Song L.R."/>
            <person name="Shu W.S."/>
        </authorList>
    </citation>
    <scope>NUCLEOTIDE SEQUENCE [LARGE SCALE GENOMIC DNA]</scope>
    <source>
        <strain evidence="1 2">FACHB-1249</strain>
    </source>
</reference>
<dbReference type="RefSeq" id="WP_190388193.1">
    <property type="nucleotide sequence ID" value="NZ_JACJTM010000087.1"/>
</dbReference>
<name>A0ABR8IVN3_APHFL</name>
<proteinExistence type="predicted"/>
<accession>A0ABR8IVN3</accession>
<comment type="caution">
    <text evidence="1">The sequence shown here is derived from an EMBL/GenBank/DDBJ whole genome shotgun (WGS) entry which is preliminary data.</text>
</comment>
<keyword evidence="2" id="KW-1185">Reference proteome</keyword>
<organism evidence="1 2">
    <name type="scientific">Aphanizomenon flos-aquae FACHB-1249</name>
    <dbReference type="NCBI Taxonomy" id="2692889"/>
    <lineage>
        <taxon>Bacteria</taxon>
        <taxon>Bacillati</taxon>
        <taxon>Cyanobacteriota</taxon>
        <taxon>Cyanophyceae</taxon>
        <taxon>Nostocales</taxon>
        <taxon>Aphanizomenonaceae</taxon>
        <taxon>Aphanizomenon</taxon>
    </lineage>
</organism>
<sequence length="129" mass="15028">MEDYQAAFMERHTDTQTLTPVRKVGAMHFGGITVECLLKAIICKTLPGVTHNLITHTYAELLKKHNKLKSRVDNNSEVRKWLDQVENPMGQHFIDMRYSSLEPDEQNYKIWLHAYTSIKSWLLKQATQL</sequence>
<evidence type="ECO:0000313" key="1">
    <source>
        <dbReference type="EMBL" id="MBD2687435.1"/>
    </source>
</evidence>
<evidence type="ECO:0000313" key="2">
    <source>
        <dbReference type="Proteomes" id="UP000660270"/>
    </source>
</evidence>
<dbReference type="EMBL" id="JACJTM010000087">
    <property type="protein sequence ID" value="MBD2687435.1"/>
    <property type="molecule type" value="Genomic_DNA"/>
</dbReference>
<gene>
    <name evidence="1" type="ORF">H6G43_19995</name>
</gene>
<dbReference type="Proteomes" id="UP000660270">
    <property type="component" value="Unassembled WGS sequence"/>
</dbReference>
<dbReference type="GeneID" id="78220158"/>